<reference evidence="1" key="1">
    <citation type="submission" date="2016-03" db="EMBL/GenBank/DDBJ databases">
        <title>Draft genome sequence of Rosellinia necatrix.</title>
        <authorList>
            <person name="Kanematsu S."/>
        </authorList>
    </citation>
    <scope>NUCLEOTIDE SEQUENCE [LARGE SCALE GENOMIC DNA]</scope>
    <source>
        <strain evidence="1">W97</strain>
    </source>
</reference>
<organism evidence="1">
    <name type="scientific">Rosellinia necatrix</name>
    <name type="common">White root-rot fungus</name>
    <dbReference type="NCBI Taxonomy" id="77044"/>
    <lineage>
        <taxon>Eukaryota</taxon>
        <taxon>Fungi</taxon>
        <taxon>Dikarya</taxon>
        <taxon>Ascomycota</taxon>
        <taxon>Pezizomycotina</taxon>
        <taxon>Sordariomycetes</taxon>
        <taxon>Xylariomycetidae</taxon>
        <taxon>Xylariales</taxon>
        <taxon>Xylariaceae</taxon>
        <taxon>Rosellinia</taxon>
    </lineage>
</organism>
<accession>A0A1W2TDT2</accession>
<name>A0A1W2TDT2_ROSNE</name>
<dbReference type="OrthoDB" id="4759347at2759"/>
<keyword evidence="2" id="KW-1185">Reference proteome</keyword>
<evidence type="ECO:0000313" key="1">
    <source>
        <dbReference type="EMBL" id="GAP86158.1"/>
    </source>
</evidence>
<sequence length="283" mass="32471">MCLILDINYHGTKTKSRDSSKMPKKQKCHECNTRKIAREEVKHIMNQDQPVANYNYGYGYRYGYGYDYRYGDWLAWQDNRPMMVSEKRWREYAQSGQDVYNTAQENGRKINEVKSAITGEIREVREAIKEAQAGVSSTESYVKETRDAIDLAHAGIRGTHIAVKEAQLAIQETQEACAADIASVRQMLGEEAKKRENAARQRLEAEKERRYRAEGEAELLRRGQLYSPHPRFQGAYDDHLIEASPYGRYAYAEYGVGRGARGGQLPRHAQLGCANMNARLRDY</sequence>
<protein>
    <submittedName>
        <fullName evidence="1">Uncharacterized protein</fullName>
    </submittedName>
</protein>
<proteinExistence type="predicted"/>
<dbReference type="Proteomes" id="UP000054516">
    <property type="component" value="Unassembled WGS sequence"/>
</dbReference>
<dbReference type="AlphaFoldDB" id="A0A1W2TDT2"/>
<gene>
    <name evidence="1" type="ORF">SAMD00023353_0302910</name>
</gene>
<dbReference type="EMBL" id="DF977448">
    <property type="protein sequence ID" value="GAP86158.1"/>
    <property type="molecule type" value="Genomic_DNA"/>
</dbReference>
<evidence type="ECO:0000313" key="2">
    <source>
        <dbReference type="Proteomes" id="UP000054516"/>
    </source>
</evidence>